<evidence type="ECO:0000256" key="1">
    <source>
        <dbReference type="SAM" id="Phobius"/>
    </source>
</evidence>
<sequence length="135" mass="15390">MGRFTKIGVGRTIYLLLAILFTCSVVLQFFLAGAATFVSPLNWMRHTTFIHLFGFNIPIFMLLFAFIGGLPRWAYWQVFGLLVLIFSMYFTANMIADFPWIGAVHPVIAALLFFQSCVMVSQSWKFIFNKGEGEN</sequence>
<keyword evidence="1" id="KW-1133">Transmembrane helix</keyword>
<gene>
    <name evidence="2" type="ORF">GCM10011398_27640</name>
</gene>
<evidence type="ECO:0000313" key="3">
    <source>
        <dbReference type="Proteomes" id="UP000622860"/>
    </source>
</evidence>
<feature type="transmembrane region" description="Helical" evidence="1">
    <location>
        <begin position="98"/>
        <end position="120"/>
    </location>
</feature>
<protein>
    <submittedName>
        <fullName evidence="2">Uncharacterized protein</fullName>
    </submittedName>
</protein>
<keyword evidence="3" id="KW-1185">Reference proteome</keyword>
<feature type="transmembrane region" description="Helical" evidence="1">
    <location>
        <begin position="12"/>
        <end position="37"/>
    </location>
</feature>
<reference evidence="2" key="1">
    <citation type="journal article" date="2014" name="Int. J. Syst. Evol. Microbiol.">
        <title>Complete genome sequence of Corynebacterium casei LMG S-19264T (=DSM 44701T), isolated from a smear-ripened cheese.</title>
        <authorList>
            <consortium name="US DOE Joint Genome Institute (JGI-PGF)"/>
            <person name="Walter F."/>
            <person name="Albersmeier A."/>
            <person name="Kalinowski J."/>
            <person name="Ruckert C."/>
        </authorList>
    </citation>
    <scope>NUCLEOTIDE SEQUENCE</scope>
    <source>
        <strain evidence="2">CGMCC 1.12754</strain>
    </source>
</reference>
<feature type="transmembrane region" description="Helical" evidence="1">
    <location>
        <begin position="49"/>
        <end position="67"/>
    </location>
</feature>
<organism evidence="2 3">
    <name type="scientific">Virgibacillus oceani</name>
    <dbReference type="NCBI Taxonomy" id="1479511"/>
    <lineage>
        <taxon>Bacteria</taxon>
        <taxon>Bacillati</taxon>
        <taxon>Bacillota</taxon>
        <taxon>Bacilli</taxon>
        <taxon>Bacillales</taxon>
        <taxon>Bacillaceae</taxon>
        <taxon>Virgibacillus</taxon>
    </lineage>
</organism>
<evidence type="ECO:0000313" key="2">
    <source>
        <dbReference type="EMBL" id="GGG80689.1"/>
    </source>
</evidence>
<keyword evidence="1" id="KW-0472">Membrane</keyword>
<name>A0A917HK16_9BACI</name>
<reference evidence="2" key="2">
    <citation type="submission" date="2020-09" db="EMBL/GenBank/DDBJ databases">
        <authorList>
            <person name="Sun Q."/>
            <person name="Zhou Y."/>
        </authorList>
    </citation>
    <scope>NUCLEOTIDE SEQUENCE</scope>
    <source>
        <strain evidence="2">CGMCC 1.12754</strain>
    </source>
</reference>
<dbReference type="Proteomes" id="UP000622860">
    <property type="component" value="Unassembled WGS sequence"/>
</dbReference>
<dbReference type="InterPro" id="IPR046192">
    <property type="entry name" value="DUF6220"/>
</dbReference>
<accession>A0A917HK16</accession>
<dbReference type="Pfam" id="PF19728">
    <property type="entry name" value="DUF6220"/>
    <property type="match status" value="1"/>
</dbReference>
<dbReference type="EMBL" id="BMFR01000012">
    <property type="protein sequence ID" value="GGG80689.1"/>
    <property type="molecule type" value="Genomic_DNA"/>
</dbReference>
<comment type="caution">
    <text evidence="2">The sequence shown here is derived from an EMBL/GenBank/DDBJ whole genome shotgun (WGS) entry which is preliminary data.</text>
</comment>
<dbReference type="AlphaFoldDB" id="A0A917HK16"/>
<feature type="transmembrane region" description="Helical" evidence="1">
    <location>
        <begin position="74"/>
        <end position="92"/>
    </location>
</feature>
<keyword evidence="1" id="KW-0812">Transmembrane</keyword>
<dbReference type="RefSeq" id="WP_188455967.1">
    <property type="nucleotide sequence ID" value="NZ_BMFR01000012.1"/>
</dbReference>
<proteinExistence type="predicted"/>